<evidence type="ECO:0000313" key="2">
    <source>
        <dbReference type="Proteomes" id="UP001054837"/>
    </source>
</evidence>
<evidence type="ECO:0000313" key="1">
    <source>
        <dbReference type="EMBL" id="GIY17343.1"/>
    </source>
</evidence>
<name>A0AAV4RB83_9ARAC</name>
<gene>
    <name evidence="1" type="ORF">CDAR_120401</name>
</gene>
<sequence length="94" mass="11315">MNRKRGRWPWLVVSRAEQKLAVSSLSLWGWKATWRARWAEGALQEAVITAVPELLVRGTDLYYWNRLEWREFHDSIAKEENMFLGEFFFPFAYF</sequence>
<keyword evidence="2" id="KW-1185">Reference proteome</keyword>
<comment type="caution">
    <text evidence="1">The sequence shown here is derived from an EMBL/GenBank/DDBJ whole genome shotgun (WGS) entry which is preliminary data.</text>
</comment>
<accession>A0AAV4RB83</accession>
<reference evidence="1 2" key="1">
    <citation type="submission" date="2021-06" db="EMBL/GenBank/DDBJ databases">
        <title>Caerostris darwini draft genome.</title>
        <authorList>
            <person name="Kono N."/>
            <person name="Arakawa K."/>
        </authorList>
    </citation>
    <scope>NUCLEOTIDE SEQUENCE [LARGE SCALE GENOMIC DNA]</scope>
</reference>
<proteinExistence type="predicted"/>
<organism evidence="1 2">
    <name type="scientific">Caerostris darwini</name>
    <dbReference type="NCBI Taxonomy" id="1538125"/>
    <lineage>
        <taxon>Eukaryota</taxon>
        <taxon>Metazoa</taxon>
        <taxon>Ecdysozoa</taxon>
        <taxon>Arthropoda</taxon>
        <taxon>Chelicerata</taxon>
        <taxon>Arachnida</taxon>
        <taxon>Araneae</taxon>
        <taxon>Araneomorphae</taxon>
        <taxon>Entelegynae</taxon>
        <taxon>Araneoidea</taxon>
        <taxon>Araneidae</taxon>
        <taxon>Caerostris</taxon>
    </lineage>
</organism>
<dbReference type="AlphaFoldDB" id="A0AAV4RB83"/>
<dbReference type="EMBL" id="BPLQ01005802">
    <property type="protein sequence ID" value="GIY17343.1"/>
    <property type="molecule type" value="Genomic_DNA"/>
</dbReference>
<dbReference type="Proteomes" id="UP001054837">
    <property type="component" value="Unassembled WGS sequence"/>
</dbReference>
<protein>
    <submittedName>
        <fullName evidence="1">Uncharacterized protein</fullName>
    </submittedName>
</protein>